<keyword evidence="3" id="KW-1185">Reference proteome</keyword>
<keyword evidence="1" id="KW-1133">Transmembrane helix</keyword>
<keyword evidence="1" id="KW-0812">Transmembrane</keyword>
<dbReference type="Proteomes" id="UP001232163">
    <property type="component" value="Unassembled WGS sequence"/>
</dbReference>
<dbReference type="RefSeq" id="WP_307465035.1">
    <property type="nucleotide sequence ID" value="NZ_JAURUR010000002.1"/>
</dbReference>
<proteinExistence type="predicted"/>
<keyword evidence="1" id="KW-0472">Membrane</keyword>
<evidence type="ECO:0000313" key="3">
    <source>
        <dbReference type="Proteomes" id="UP001232163"/>
    </source>
</evidence>
<accession>A0ABT9MC77</accession>
<gene>
    <name evidence="2" type="ORF">QO006_001291</name>
</gene>
<comment type="caution">
    <text evidence="2">The sequence shown here is derived from an EMBL/GenBank/DDBJ whole genome shotgun (WGS) entry which is preliminary data.</text>
</comment>
<sequence length="43" mass="4686">MLLFGIAGSAENRPLDFTDALWATAGIALILLASWIEKGRNRL</sequence>
<evidence type="ECO:0000313" key="2">
    <source>
        <dbReference type="EMBL" id="MDP9763874.1"/>
    </source>
</evidence>
<name>A0ABT9MC77_9DEIO</name>
<feature type="transmembrane region" description="Helical" evidence="1">
    <location>
        <begin position="20"/>
        <end position="36"/>
    </location>
</feature>
<evidence type="ECO:0000256" key="1">
    <source>
        <dbReference type="SAM" id="Phobius"/>
    </source>
</evidence>
<organism evidence="2 3">
    <name type="scientific">Deinococcus enclensis</name>
    <dbReference type="NCBI Taxonomy" id="1049582"/>
    <lineage>
        <taxon>Bacteria</taxon>
        <taxon>Thermotogati</taxon>
        <taxon>Deinococcota</taxon>
        <taxon>Deinococci</taxon>
        <taxon>Deinococcales</taxon>
        <taxon>Deinococcaceae</taxon>
        <taxon>Deinococcus</taxon>
    </lineage>
</organism>
<dbReference type="EMBL" id="JAURUR010000002">
    <property type="protein sequence ID" value="MDP9763874.1"/>
    <property type="molecule type" value="Genomic_DNA"/>
</dbReference>
<protein>
    <submittedName>
        <fullName evidence="2">Uncharacterized protein</fullName>
    </submittedName>
</protein>
<reference evidence="2 3" key="1">
    <citation type="submission" date="2023-07" db="EMBL/GenBank/DDBJ databases">
        <title>Genomic Encyclopedia of Type Strains, Phase IV (KMG-IV): sequencing the most valuable type-strain genomes for metagenomic binning, comparative biology and taxonomic classification.</title>
        <authorList>
            <person name="Goeker M."/>
        </authorList>
    </citation>
    <scope>NUCLEOTIDE SEQUENCE [LARGE SCALE GENOMIC DNA]</scope>
    <source>
        <strain evidence="2 3">NIO-1023</strain>
    </source>
</reference>